<dbReference type="RefSeq" id="XP_033461233.1">
    <property type="nucleotide sequence ID" value="XM_033599414.1"/>
</dbReference>
<dbReference type="Proteomes" id="UP000504637">
    <property type="component" value="Unplaced"/>
</dbReference>
<reference evidence="2" key="3">
    <citation type="submission" date="2025-08" db="UniProtKB">
        <authorList>
            <consortium name="RefSeq"/>
        </authorList>
    </citation>
    <scope>IDENTIFICATION</scope>
    <source>
        <strain evidence="2">CBS 342.82</strain>
    </source>
</reference>
<accession>A0A6J3MBI2</accession>
<gene>
    <name evidence="2" type="ORF">K489DRAFT_176451</name>
</gene>
<evidence type="ECO:0000313" key="2">
    <source>
        <dbReference type="RefSeq" id="XP_033461233.1"/>
    </source>
</evidence>
<organism evidence="2">
    <name type="scientific">Dissoconium aciculare CBS 342.82</name>
    <dbReference type="NCBI Taxonomy" id="1314786"/>
    <lineage>
        <taxon>Eukaryota</taxon>
        <taxon>Fungi</taxon>
        <taxon>Dikarya</taxon>
        <taxon>Ascomycota</taxon>
        <taxon>Pezizomycotina</taxon>
        <taxon>Dothideomycetes</taxon>
        <taxon>Dothideomycetidae</taxon>
        <taxon>Mycosphaerellales</taxon>
        <taxon>Dissoconiaceae</taxon>
        <taxon>Dissoconium</taxon>
    </lineage>
</organism>
<evidence type="ECO:0000313" key="1">
    <source>
        <dbReference type="Proteomes" id="UP000504637"/>
    </source>
</evidence>
<dbReference type="AlphaFoldDB" id="A0A6J3MBI2"/>
<reference evidence="2" key="2">
    <citation type="submission" date="2020-04" db="EMBL/GenBank/DDBJ databases">
        <authorList>
            <consortium name="NCBI Genome Project"/>
        </authorList>
    </citation>
    <scope>NUCLEOTIDE SEQUENCE</scope>
    <source>
        <strain evidence="2">CBS 342.82</strain>
    </source>
</reference>
<keyword evidence="1" id="KW-1185">Reference proteome</keyword>
<dbReference type="GeneID" id="54357213"/>
<name>A0A6J3MBI2_9PEZI</name>
<proteinExistence type="predicted"/>
<reference evidence="2" key="1">
    <citation type="submission" date="2020-01" db="EMBL/GenBank/DDBJ databases">
        <authorList>
            <consortium name="DOE Joint Genome Institute"/>
            <person name="Haridas S."/>
            <person name="Albert R."/>
            <person name="Binder M."/>
            <person name="Bloem J."/>
            <person name="Labutti K."/>
            <person name="Salamov A."/>
            <person name="Andreopoulos B."/>
            <person name="Baker S.E."/>
            <person name="Barry K."/>
            <person name="Bills G."/>
            <person name="Bluhm B.H."/>
            <person name="Cannon C."/>
            <person name="Castanera R."/>
            <person name="Culley D.E."/>
            <person name="Daum C."/>
            <person name="Ezra D."/>
            <person name="Gonzalez J.B."/>
            <person name="Henrissat B."/>
            <person name="Kuo A."/>
            <person name="Liang C."/>
            <person name="Lipzen A."/>
            <person name="Lutzoni F."/>
            <person name="Magnuson J."/>
            <person name="Mondo S."/>
            <person name="Nolan M."/>
            <person name="Ohm R."/>
            <person name="Pangilinan J."/>
            <person name="Park H.-J."/>
            <person name="Ramirez L."/>
            <person name="Alfaro M."/>
            <person name="Sun H."/>
            <person name="Tritt A."/>
            <person name="Yoshinaga Y."/>
            <person name="Zwiers L.-H."/>
            <person name="Turgeon B.G."/>
            <person name="Goodwin S.B."/>
            <person name="Spatafora J.W."/>
            <person name="Crous P.W."/>
            <person name="Grigoriev I.V."/>
        </authorList>
    </citation>
    <scope>NUCLEOTIDE SEQUENCE</scope>
    <source>
        <strain evidence="2">CBS 342.82</strain>
    </source>
</reference>
<protein>
    <submittedName>
        <fullName evidence="2">Uncharacterized protein</fullName>
    </submittedName>
</protein>
<sequence length="110" mass="13163">MDTKDADKEARQEKLRRCEEYVDQTQSRIKETEEKLRKNAFDLDGLQNTGKPWSQEMHFTMKRMLSQREDLKHDLMEHNFWLDYGKRDLQIARQSLMPEQSKAATSSQIN</sequence>